<sequence>MKGKILVLDGVSTNRIMLKVQLGAAWYDVVQGDRLEGIEKLLRRTRPDLILTAMSLPDGNAVELRKLLQGEADLADIPVIAITAQNDRTARLRALEAGIDDVIGQPYDDAMLLARIRSLLRCHGRSDGLHEGRPEMGLSEPAAHFDVPRTAEIALITDSADTGALWRNWLAPHSRHRIALHRADRVLKMLNRESPDAVVVEIDRTGSGLRLLADLRARALTRNAALIAVAPAGDGTLAAEALDRGADDVMSLGFGAEELALRLETQLRRKARADGMRNSVREGLRAAVRDPMTGLHNRRYAAPAVHSLLREAHAKGQVLAFMLADLDYFKRINDSFGHAAGDTVLIETSRRMTSLLADGALAARVGGEEFLLAQPVQTSAMAEQLASDLCHAIECRPFLLPARGQPLSVTMSVGLVVTDHLVEDPPEALLARLMDQADRALYAAKGSGRNRVSRALPAA</sequence>
<dbReference type="InterPro" id="IPR043128">
    <property type="entry name" value="Rev_trsase/Diguanyl_cyclase"/>
</dbReference>
<gene>
    <name evidence="6" type="ORF">ACFORG_18560</name>
</gene>
<protein>
    <recommendedName>
        <fullName evidence="1">diguanylate cyclase</fullName>
        <ecNumber evidence="1">2.7.7.65</ecNumber>
    </recommendedName>
</protein>
<dbReference type="CDD" id="cd01949">
    <property type="entry name" value="GGDEF"/>
    <property type="match status" value="1"/>
</dbReference>
<dbReference type="InterPro" id="IPR050469">
    <property type="entry name" value="Diguanylate_Cyclase"/>
</dbReference>
<dbReference type="Pfam" id="PF00072">
    <property type="entry name" value="Response_reg"/>
    <property type="match status" value="1"/>
</dbReference>
<evidence type="ECO:0000256" key="2">
    <source>
        <dbReference type="ARBA" id="ARBA00034247"/>
    </source>
</evidence>
<dbReference type="PROSITE" id="PS50887">
    <property type="entry name" value="GGDEF"/>
    <property type="match status" value="1"/>
</dbReference>
<evidence type="ECO:0000259" key="5">
    <source>
        <dbReference type="PROSITE" id="PS50887"/>
    </source>
</evidence>
<dbReference type="EMBL" id="JBHRXI010000017">
    <property type="protein sequence ID" value="MFC3615762.1"/>
    <property type="molecule type" value="Genomic_DNA"/>
</dbReference>
<dbReference type="NCBIfam" id="TIGR00254">
    <property type="entry name" value="GGDEF"/>
    <property type="match status" value="1"/>
</dbReference>
<dbReference type="PROSITE" id="PS50110">
    <property type="entry name" value="RESPONSE_REGULATORY"/>
    <property type="match status" value="2"/>
</dbReference>
<organism evidence="6 7">
    <name type="scientific">Lutimaribacter marinistellae</name>
    <dbReference type="NCBI Taxonomy" id="1820329"/>
    <lineage>
        <taxon>Bacteria</taxon>
        <taxon>Pseudomonadati</taxon>
        <taxon>Pseudomonadota</taxon>
        <taxon>Alphaproteobacteria</taxon>
        <taxon>Rhodobacterales</taxon>
        <taxon>Roseobacteraceae</taxon>
        <taxon>Lutimaribacter</taxon>
    </lineage>
</organism>
<comment type="caution">
    <text evidence="3">Lacks conserved residue(s) required for the propagation of feature annotation.</text>
</comment>
<evidence type="ECO:0000259" key="4">
    <source>
        <dbReference type="PROSITE" id="PS50110"/>
    </source>
</evidence>
<dbReference type="SMART" id="SM00448">
    <property type="entry name" value="REC"/>
    <property type="match status" value="2"/>
</dbReference>
<keyword evidence="6" id="KW-0808">Transferase</keyword>
<dbReference type="Pfam" id="PF00990">
    <property type="entry name" value="GGDEF"/>
    <property type="match status" value="1"/>
</dbReference>
<dbReference type="SUPFAM" id="SSF55073">
    <property type="entry name" value="Nucleotide cyclase"/>
    <property type="match status" value="1"/>
</dbReference>
<keyword evidence="6" id="KW-0548">Nucleotidyltransferase</keyword>
<dbReference type="SMART" id="SM00267">
    <property type="entry name" value="GGDEF"/>
    <property type="match status" value="1"/>
</dbReference>
<dbReference type="Gene3D" id="3.40.50.2300">
    <property type="match status" value="1"/>
</dbReference>
<dbReference type="GO" id="GO:0052621">
    <property type="term" value="F:diguanylate cyclase activity"/>
    <property type="evidence" value="ECO:0007669"/>
    <property type="project" value="UniProtKB-EC"/>
</dbReference>
<proteinExistence type="predicted"/>
<feature type="domain" description="Response regulatory" evidence="4">
    <location>
        <begin position="152"/>
        <end position="267"/>
    </location>
</feature>
<comment type="catalytic activity">
    <reaction evidence="2">
        <text>2 GTP = 3',3'-c-di-GMP + 2 diphosphate</text>
        <dbReference type="Rhea" id="RHEA:24898"/>
        <dbReference type="ChEBI" id="CHEBI:33019"/>
        <dbReference type="ChEBI" id="CHEBI:37565"/>
        <dbReference type="ChEBI" id="CHEBI:58805"/>
        <dbReference type="EC" id="2.7.7.65"/>
    </reaction>
</comment>
<dbReference type="InterPro" id="IPR011006">
    <property type="entry name" value="CheY-like_superfamily"/>
</dbReference>
<dbReference type="InterPro" id="IPR000160">
    <property type="entry name" value="GGDEF_dom"/>
</dbReference>
<reference evidence="7" key="1">
    <citation type="journal article" date="2019" name="Int. J. Syst. Evol. Microbiol.">
        <title>The Global Catalogue of Microorganisms (GCM) 10K type strain sequencing project: providing services to taxonomists for standard genome sequencing and annotation.</title>
        <authorList>
            <consortium name="The Broad Institute Genomics Platform"/>
            <consortium name="The Broad Institute Genome Sequencing Center for Infectious Disease"/>
            <person name="Wu L."/>
            <person name="Ma J."/>
        </authorList>
    </citation>
    <scope>NUCLEOTIDE SEQUENCE [LARGE SCALE GENOMIC DNA]</scope>
    <source>
        <strain evidence="7">KCTC 42911</strain>
    </source>
</reference>
<evidence type="ECO:0000256" key="1">
    <source>
        <dbReference type="ARBA" id="ARBA00012528"/>
    </source>
</evidence>
<dbReference type="EC" id="2.7.7.65" evidence="1"/>
<dbReference type="Gene3D" id="3.30.70.270">
    <property type="match status" value="1"/>
</dbReference>
<dbReference type="PANTHER" id="PTHR45138:SF9">
    <property type="entry name" value="DIGUANYLATE CYCLASE DGCM-RELATED"/>
    <property type="match status" value="1"/>
</dbReference>
<comment type="caution">
    <text evidence="6">The sequence shown here is derived from an EMBL/GenBank/DDBJ whole genome shotgun (WGS) entry which is preliminary data.</text>
</comment>
<dbReference type="InterPro" id="IPR001789">
    <property type="entry name" value="Sig_transdc_resp-reg_receiver"/>
</dbReference>
<feature type="domain" description="GGDEF" evidence="5">
    <location>
        <begin position="317"/>
        <end position="457"/>
    </location>
</feature>
<name>A0ABV7TJF3_9RHOB</name>
<accession>A0ABV7TJF3</accession>
<dbReference type="SUPFAM" id="SSF52172">
    <property type="entry name" value="CheY-like"/>
    <property type="match status" value="2"/>
</dbReference>
<dbReference type="InterPro" id="IPR029787">
    <property type="entry name" value="Nucleotide_cyclase"/>
</dbReference>
<dbReference type="RefSeq" id="WP_386737031.1">
    <property type="nucleotide sequence ID" value="NZ_JBHRXI010000017.1"/>
</dbReference>
<feature type="domain" description="Response regulatory" evidence="4">
    <location>
        <begin position="4"/>
        <end position="120"/>
    </location>
</feature>
<dbReference type="PANTHER" id="PTHR45138">
    <property type="entry name" value="REGULATORY COMPONENTS OF SENSORY TRANSDUCTION SYSTEM"/>
    <property type="match status" value="1"/>
</dbReference>
<evidence type="ECO:0000256" key="3">
    <source>
        <dbReference type="PROSITE-ProRule" id="PRU00169"/>
    </source>
</evidence>
<evidence type="ECO:0000313" key="7">
    <source>
        <dbReference type="Proteomes" id="UP001595629"/>
    </source>
</evidence>
<dbReference type="Proteomes" id="UP001595629">
    <property type="component" value="Unassembled WGS sequence"/>
</dbReference>
<evidence type="ECO:0000313" key="6">
    <source>
        <dbReference type="EMBL" id="MFC3615762.1"/>
    </source>
</evidence>
<keyword evidence="7" id="KW-1185">Reference proteome</keyword>